<dbReference type="GO" id="GO:0005829">
    <property type="term" value="C:cytosol"/>
    <property type="evidence" value="ECO:0007669"/>
    <property type="project" value="TreeGrafter"/>
</dbReference>
<dbReference type="PANTHER" id="PTHR12215">
    <property type="entry name" value="PHOSPHOPANTETHEINE TRANSFERASE"/>
    <property type="match status" value="1"/>
</dbReference>
<dbReference type="Pfam" id="PF22624">
    <property type="entry name" value="AASDHPPT_N"/>
    <property type="match status" value="1"/>
</dbReference>
<reference evidence="4" key="1">
    <citation type="submission" date="2018-06" db="EMBL/GenBank/DDBJ databases">
        <authorList>
            <person name="Zhirakovskaya E."/>
        </authorList>
    </citation>
    <scope>NUCLEOTIDE SEQUENCE</scope>
</reference>
<dbReference type="GO" id="GO:0000287">
    <property type="term" value="F:magnesium ion binding"/>
    <property type="evidence" value="ECO:0007669"/>
    <property type="project" value="InterPro"/>
</dbReference>
<evidence type="ECO:0000256" key="1">
    <source>
        <dbReference type="ARBA" id="ARBA00022679"/>
    </source>
</evidence>
<accession>A0A3B0Y994</accession>
<dbReference type="PANTHER" id="PTHR12215:SF10">
    <property type="entry name" value="L-AMINOADIPATE-SEMIALDEHYDE DEHYDROGENASE-PHOSPHOPANTETHEINYL TRANSFERASE"/>
    <property type="match status" value="1"/>
</dbReference>
<evidence type="ECO:0000313" key="4">
    <source>
        <dbReference type="EMBL" id="VAW77368.1"/>
    </source>
</evidence>
<dbReference type="InterPro" id="IPR055066">
    <property type="entry name" value="AASDHPPT_N"/>
</dbReference>
<evidence type="ECO:0000259" key="3">
    <source>
        <dbReference type="Pfam" id="PF22624"/>
    </source>
</evidence>
<dbReference type="InterPro" id="IPR008278">
    <property type="entry name" value="4-PPantetheinyl_Trfase_dom"/>
</dbReference>
<gene>
    <name evidence="4" type="ORF">MNBD_GAMMA12-3642</name>
</gene>
<dbReference type="InterPro" id="IPR050559">
    <property type="entry name" value="P-Pant_transferase_sf"/>
</dbReference>
<evidence type="ECO:0000259" key="2">
    <source>
        <dbReference type="Pfam" id="PF01648"/>
    </source>
</evidence>
<dbReference type="GO" id="GO:0008897">
    <property type="term" value="F:holo-[acyl-carrier-protein] synthase activity"/>
    <property type="evidence" value="ECO:0007669"/>
    <property type="project" value="InterPro"/>
</dbReference>
<dbReference type="InterPro" id="IPR037143">
    <property type="entry name" value="4-PPantetheinyl_Trfase_dom_sf"/>
</dbReference>
<dbReference type="Pfam" id="PF01648">
    <property type="entry name" value="ACPS"/>
    <property type="match status" value="1"/>
</dbReference>
<feature type="domain" description="4'-phosphopantetheinyl transferase" evidence="2">
    <location>
        <begin position="125"/>
        <end position="213"/>
    </location>
</feature>
<dbReference type="SUPFAM" id="SSF56214">
    <property type="entry name" value="4'-phosphopantetheinyl transferase"/>
    <property type="match status" value="2"/>
</dbReference>
<sequence length="248" mass="28445">MHQINDVANKYYIADAPAKNITKIVYLDFNVSPEIIHYYRSSLSTKESLKLESIKLKSRRDQFIITRAITRKIIADSINCPQNEIDFGIQQYGKPYCSTPNIGLHFNLSHSLDVGVIAINLTQEIGIDVQQHRPQQRIIKMAQRFFSDSEIQLIEQLPEADLERAFFHIWVRKEALLKATGTGFTQGLSRYAVVSDQLKSSQCYLQCDNNDYYIHDIPAPPHYSSAVASKQLNCKFTVCDWRHPEVGH</sequence>
<feature type="domain" description="4'-phosphopantetheinyl transferase N-terminal" evidence="3">
    <location>
        <begin position="41"/>
        <end position="118"/>
    </location>
</feature>
<dbReference type="AlphaFoldDB" id="A0A3B0Y994"/>
<keyword evidence="1" id="KW-0808">Transferase</keyword>
<dbReference type="EMBL" id="UOFL01000130">
    <property type="protein sequence ID" value="VAW77368.1"/>
    <property type="molecule type" value="Genomic_DNA"/>
</dbReference>
<name>A0A3B0Y994_9ZZZZ</name>
<dbReference type="GO" id="GO:0019878">
    <property type="term" value="P:lysine biosynthetic process via aminoadipic acid"/>
    <property type="evidence" value="ECO:0007669"/>
    <property type="project" value="TreeGrafter"/>
</dbReference>
<proteinExistence type="predicted"/>
<organism evidence="4">
    <name type="scientific">hydrothermal vent metagenome</name>
    <dbReference type="NCBI Taxonomy" id="652676"/>
    <lineage>
        <taxon>unclassified sequences</taxon>
        <taxon>metagenomes</taxon>
        <taxon>ecological metagenomes</taxon>
    </lineage>
</organism>
<protein>
    <submittedName>
        <fullName evidence="4">Uncharacterized protein</fullName>
    </submittedName>
</protein>
<dbReference type="Gene3D" id="3.90.470.20">
    <property type="entry name" value="4'-phosphopantetheinyl transferase domain"/>
    <property type="match status" value="2"/>
</dbReference>